<dbReference type="Gene3D" id="3.40.395.10">
    <property type="entry name" value="Adenoviral Proteinase, Chain A"/>
    <property type="match status" value="1"/>
</dbReference>
<evidence type="ECO:0000313" key="7">
    <source>
        <dbReference type="Proteomes" id="UP001457282"/>
    </source>
</evidence>
<gene>
    <name evidence="6" type="ORF">M0R45_005675</name>
</gene>
<dbReference type="InterPro" id="IPR038765">
    <property type="entry name" value="Papain-like_cys_pep_sf"/>
</dbReference>
<keyword evidence="3" id="KW-0378">Hydrolase</keyword>
<feature type="domain" description="Ubiquitin-like protease family profile" evidence="5">
    <location>
        <begin position="530"/>
        <end position="710"/>
    </location>
</feature>
<dbReference type="SUPFAM" id="SSF54001">
    <property type="entry name" value="Cysteine proteinases"/>
    <property type="match status" value="1"/>
</dbReference>
<keyword evidence="7" id="KW-1185">Reference proteome</keyword>
<evidence type="ECO:0000256" key="3">
    <source>
        <dbReference type="ARBA" id="ARBA00022801"/>
    </source>
</evidence>
<dbReference type="Proteomes" id="UP001457282">
    <property type="component" value="Unassembled WGS sequence"/>
</dbReference>
<dbReference type="InterPro" id="IPR003653">
    <property type="entry name" value="Peptidase_C48_C"/>
</dbReference>
<feature type="compositionally biased region" description="Basic residues" evidence="4">
    <location>
        <begin position="790"/>
        <end position="804"/>
    </location>
</feature>
<comment type="caution">
    <text evidence="6">The sequence shown here is derived from an EMBL/GenBank/DDBJ whole genome shotgun (WGS) entry which is preliminary data.</text>
</comment>
<dbReference type="AlphaFoldDB" id="A0AAW1YNN3"/>
<dbReference type="PANTHER" id="PTHR34835:SF34">
    <property type="entry name" value="OS08G0555500 PROTEIN"/>
    <property type="match status" value="1"/>
</dbReference>
<accession>A0AAW1YNN3</accession>
<evidence type="ECO:0000259" key="5">
    <source>
        <dbReference type="PROSITE" id="PS50600"/>
    </source>
</evidence>
<reference evidence="6 7" key="1">
    <citation type="journal article" date="2023" name="G3 (Bethesda)">
        <title>A chromosome-length genome assembly and annotation of blackberry (Rubus argutus, cv. 'Hillquist').</title>
        <authorList>
            <person name="Bruna T."/>
            <person name="Aryal R."/>
            <person name="Dudchenko O."/>
            <person name="Sargent D.J."/>
            <person name="Mead D."/>
            <person name="Buti M."/>
            <person name="Cavallini A."/>
            <person name="Hytonen T."/>
            <person name="Andres J."/>
            <person name="Pham M."/>
            <person name="Weisz D."/>
            <person name="Mascagni F."/>
            <person name="Usai G."/>
            <person name="Natali L."/>
            <person name="Bassil N."/>
            <person name="Fernandez G.E."/>
            <person name="Lomsadze A."/>
            <person name="Armour M."/>
            <person name="Olukolu B."/>
            <person name="Poorten T."/>
            <person name="Britton C."/>
            <person name="Davik J."/>
            <person name="Ashrafi H."/>
            <person name="Aiden E.L."/>
            <person name="Borodovsky M."/>
            <person name="Worthington M."/>
        </authorList>
    </citation>
    <scope>NUCLEOTIDE SEQUENCE [LARGE SCALE GENOMIC DNA]</scope>
    <source>
        <strain evidence="6">PI 553951</strain>
    </source>
</reference>
<sequence length="804" mass="90645">MGLLTTNSGGTGAVKVLQPACAIGEAPDVNDGHTMRDGRVFQKASMEEDSTSEKRSNFSDGAYTYISERVSNDTCGKRRRLMHEGLVMVDIGCDHGVVVQENTDVIRAFGCNDRADQVMGLTLRTTSRLKEFRKTVSALSIQKLVVINELGFGPLHHIGDCNFNREVCQMLVENFDVQSCTLKIHRRDLCISEWDFCRLMGVRNGGTEVLLHGSIEEPSMKQLMSRICNHKNEITTDGLKEIIEQGMEGDGTFKVAFALYALGMILCPTAPGRVDPKFLIPLREPGSIFVPMSLKPIVGWTRKRSEMLIKWIISQGGFSSTCIFVMKRNLATSGGTKKEVRELEADIDMLSSNTVGYELNLGSMGNIFREIASSLHEMKDGSINSIVEDVLNCLTGLAATTQYMDGFKETWMKEDPLGYEIRGENRIFLEMRNSSLDSPVKSKCQPQQEKCKEPVQAKVGHMEDPRGGDQTYEDNVGPKYDPKSKIQPLFKAALRKFSRRESQILKFIFTYAGEATSDNSMEDVARCGDSCVTAVEIQSLQPKMNLSAKVINIAAAYMFDKDSTSWFFPTNFGESARSINGNSHTGVSIPLVILRSGLQRFHRLLKRCEKIFIPLRDEVAGQWFLLVVKLGERIGEIWDSSYDANANTFRIEIARTTMVLLQNVFANEMTSWKDVYYDFRRFQLTYPTAFPTNENHHDSGIYVVRHMQYYNSNWFEGVNVEDQRCRIALEIVMNPRNEALDIVKKAALGQKSQSTTGLETSKYKNQDTNRTEADTEFVHVNTDEQIHAPNGRKCRSHRKRRSRA</sequence>
<dbReference type="GO" id="GO:0006508">
    <property type="term" value="P:proteolysis"/>
    <property type="evidence" value="ECO:0007669"/>
    <property type="project" value="UniProtKB-KW"/>
</dbReference>
<feature type="region of interest" description="Disordered" evidence="4">
    <location>
        <begin position="751"/>
        <end position="804"/>
    </location>
</feature>
<keyword evidence="2" id="KW-0645">Protease</keyword>
<dbReference type="Pfam" id="PF02902">
    <property type="entry name" value="Peptidase_C48"/>
    <property type="match status" value="1"/>
</dbReference>
<feature type="compositionally biased region" description="Basic and acidic residues" evidence="4">
    <location>
        <begin position="449"/>
        <end position="467"/>
    </location>
</feature>
<comment type="similarity">
    <text evidence="1">Belongs to the peptidase C48 family.</text>
</comment>
<dbReference type="PROSITE" id="PS50600">
    <property type="entry name" value="ULP_PROTEASE"/>
    <property type="match status" value="1"/>
</dbReference>
<name>A0AAW1YNN3_RUBAR</name>
<dbReference type="GO" id="GO:0008234">
    <property type="term" value="F:cysteine-type peptidase activity"/>
    <property type="evidence" value="ECO:0007669"/>
    <property type="project" value="InterPro"/>
</dbReference>
<protein>
    <recommendedName>
        <fullName evidence="5">Ubiquitin-like protease family profile domain-containing protein</fullName>
    </recommendedName>
</protein>
<feature type="region of interest" description="Disordered" evidence="4">
    <location>
        <begin position="438"/>
        <end position="473"/>
    </location>
</feature>
<dbReference type="PANTHER" id="PTHR34835">
    <property type="entry name" value="OS07G0283600 PROTEIN-RELATED"/>
    <property type="match status" value="1"/>
</dbReference>
<evidence type="ECO:0000256" key="4">
    <source>
        <dbReference type="SAM" id="MobiDB-lite"/>
    </source>
</evidence>
<evidence type="ECO:0000256" key="1">
    <source>
        <dbReference type="ARBA" id="ARBA00005234"/>
    </source>
</evidence>
<dbReference type="EMBL" id="JBEDUW010000001">
    <property type="protein sequence ID" value="KAK9950174.1"/>
    <property type="molecule type" value="Genomic_DNA"/>
</dbReference>
<feature type="compositionally biased region" description="Basic and acidic residues" evidence="4">
    <location>
        <begin position="761"/>
        <end position="786"/>
    </location>
</feature>
<organism evidence="6 7">
    <name type="scientific">Rubus argutus</name>
    <name type="common">Southern blackberry</name>
    <dbReference type="NCBI Taxonomy" id="59490"/>
    <lineage>
        <taxon>Eukaryota</taxon>
        <taxon>Viridiplantae</taxon>
        <taxon>Streptophyta</taxon>
        <taxon>Embryophyta</taxon>
        <taxon>Tracheophyta</taxon>
        <taxon>Spermatophyta</taxon>
        <taxon>Magnoliopsida</taxon>
        <taxon>eudicotyledons</taxon>
        <taxon>Gunneridae</taxon>
        <taxon>Pentapetalae</taxon>
        <taxon>rosids</taxon>
        <taxon>fabids</taxon>
        <taxon>Rosales</taxon>
        <taxon>Rosaceae</taxon>
        <taxon>Rosoideae</taxon>
        <taxon>Rosoideae incertae sedis</taxon>
        <taxon>Rubus</taxon>
    </lineage>
</organism>
<proteinExistence type="inferred from homology"/>
<evidence type="ECO:0000256" key="2">
    <source>
        <dbReference type="ARBA" id="ARBA00022670"/>
    </source>
</evidence>
<evidence type="ECO:0000313" key="6">
    <source>
        <dbReference type="EMBL" id="KAK9950174.1"/>
    </source>
</evidence>